<sequence length="232" mass="26114">MSGRTNAVPFDSKEYWEDRFAQEEPFDWLLTWDSIQLFLQPYLSSKEHILHLGCGNSLLALQMADCGYKNIVNVDYSANVIEKMKELTNKAKQSSIEALGGSTTVTPYSDLVWITADCIHDLSSVRPYGSAPGGCYPLVIEKSLTDCIACGDDDKLTRQRQLAQQVASVQPPGGYFISISFSKERQSFYPYHLTEKIPVLVPQVNDKPGAPEIYYYLYILQKKEDDGEGYLV</sequence>
<comment type="similarity">
    <text evidence="1">Belongs to the methyltransferase superfamily.</text>
</comment>
<keyword evidence="3" id="KW-0808">Transferase</keyword>
<dbReference type="PANTHER" id="PTHR12176">
    <property type="entry name" value="SAM-DEPENDENT METHYLTRANSFERASE SUPERFAMILY PROTEIN"/>
    <property type="match status" value="1"/>
</dbReference>
<dbReference type="InterPro" id="IPR051419">
    <property type="entry name" value="Lys/N-term_MeTrsfase_sf"/>
</dbReference>
<comment type="caution">
    <text evidence="5">The sequence shown here is derived from an EMBL/GenBank/DDBJ whole genome shotgun (WGS) entry which is preliminary data.</text>
</comment>
<evidence type="ECO:0000259" key="4">
    <source>
        <dbReference type="Pfam" id="PF13847"/>
    </source>
</evidence>
<dbReference type="Gene3D" id="3.40.50.150">
    <property type="entry name" value="Vaccinia Virus protein VP39"/>
    <property type="match status" value="1"/>
</dbReference>
<accession>A0A1X2J2Z3</accession>
<dbReference type="AlphaFoldDB" id="A0A1X2J2Z3"/>
<evidence type="ECO:0000256" key="2">
    <source>
        <dbReference type="ARBA" id="ARBA00022603"/>
    </source>
</evidence>
<reference evidence="5 6" key="1">
    <citation type="submission" date="2016-07" db="EMBL/GenBank/DDBJ databases">
        <title>Pervasive Adenine N6-methylation of Active Genes in Fungi.</title>
        <authorList>
            <consortium name="DOE Joint Genome Institute"/>
            <person name="Mondo S.J."/>
            <person name="Dannebaum R.O."/>
            <person name="Kuo R.C."/>
            <person name="Labutti K."/>
            <person name="Haridas S."/>
            <person name="Kuo A."/>
            <person name="Salamov A."/>
            <person name="Ahrendt S.R."/>
            <person name="Lipzen A."/>
            <person name="Sullivan W."/>
            <person name="Andreopoulos W.B."/>
            <person name="Clum A."/>
            <person name="Lindquist E."/>
            <person name="Daum C."/>
            <person name="Ramamoorthy G.K."/>
            <person name="Gryganskyi A."/>
            <person name="Culley D."/>
            <person name="Magnuson J.K."/>
            <person name="James T.Y."/>
            <person name="O'Malley M.A."/>
            <person name="Stajich J.E."/>
            <person name="Spatafora J.W."/>
            <person name="Visel A."/>
            <person name="Grigoriev I.V."/>
        </authorList>
    </citation>
    <scope>NUCLEOTIDE SEQUENCE [LARGE SCALE GENOMIC DNA]</scope>
    <source>
        <strain evidence="5 6">NRRL 1336</strain>
    </source>
</reference>
<dbReference type="GO" id="GO:0032259">
    <property type="term" value="P:methylation"/>
    <property type="evidence" value="ECO:0007669"/>
    <property type="project" value="UniProtKB-KW"/>
</dbReference>
<dbReference type="InterPro" id="IPR025714">
    <property type="entry name" value="Methyltranfer_dom"/>
</dbReference>
<dbReference type="InterPro" id="IPR029063">
    <property type="entry name" value="SAM-dependent_MTases_sf"/>
</dbReference>
<evidence type="ECO:0000313" key="6">
    <source>
        <dbReference type="Proteomes" id="UP000193560"/>
    </source>
</evidence>
<dbReference type="Pfam" id="PF13847">
    <property type="entry name" value="Methyltransf_31"/>
    <property type="match status" value="1"/>
</dbReference>
<keyword evidence="2" id="KW-0489">Methyltransferase</keyword>
<dbReference type="SUPFAM" id="SSF53335">
    <property type="entry name" value="S-adenosyl-L-methionine-dependent methyltransferases"/>
    <property type="match status" value="1"/>
</dbReference>
<protein>
    <recommendedName>
        <fullName evidence="4">Methyltransferase domain-containing protein</fullName>
    </recommendedName>
</protein>
<evidence type="ECO:0000256" key="3">
    <source>
        <dbReference type="ARBA" id="ARBA00022679"/>
    </source>
</evidence>
<feature type="domain" description="Methyltransferase" evidence="4">
    <location>
        <begin position="44"/>
        <end position="186"/>
    </location>
</feature>
<dbReference type="GO" id="GO:0008168">
    <property type="term" value="F:methyltransferase activity"/>
    <property type="evidence" value="ECO:0007669"/>
    <property type="project" value="UniProtKB-KW"/>
</dbReference>
<dbReference type="CDD" id="cd02440">
    <property type="entry name" value="AdoMet_MTases"/>
    <property type="match status" value="1"/>
</dbReference>
<proteinExistence type="inferred from homology"/>
<dbReference type="OrthoDB" id="411785at2759"/>
<dbReference type="STRING" id="90262.A0A1X2J2Z3"/>
<dbReference type="EMBL" id="MCGE01000001">
    <property type="protein sequence ID" value="ORZ26161.1"/>
    <property type="molecule type" value="Genomic_DNA"/>
</dbReference>
<evidence type="ECO:0000256" key="1">
    <source>
        <dbReference type="ARBA" id="ARBA00008361"/>
    </source>
</evidence>
<evidence type="ECO:0000313" key="5">
    <source>
        <dbReference type="EMBL" id="ORZ26161.1"/>
    </source>
</evidence>
<organism evidence="5 6">
    <name type="scientific">Absidia repens</name>
    <dbReference type="NCBI Taxonomy" id="90262"/>
    <lineage>
        <taxon>Eukaryota</taxon>
        <taxon>Fungi</taxon>
        <taxon>Fungi incertae sedis</taxon>
        <taxon>Mucoromycota</taxon>
        <taxon>Mucoromycotina</taxon>
        <taxon>Mucoromycetes</taxon>
        <taxon>Mucorales</taxon>
        <taxon>Cunninghamellaceae</taxon>
        <taxon>Absidia</taxon>
    </lineage>
</organism>
<dbReference type="Proteomes" id="UP000193560">
    <property type="component" value="Unassembled WGS sequence"/>
</dbReference>
<gene>
    <name evidence="5" type="ORF">BCR42DRAFT_341719</name>
</gene>
<keyword evidence="6" id="KW-1185">Reference proteome</keyword>
<name>A0A1X2J2Z3_9FUNG</name>